<keyword evidence="1" id="KW-0677">Repeat</keyword>
<keyword evidence="5" id="KW-1185">Reference proteome</keyword>
<organism evidence="4 5">
    <name type="scientific">Myriangium duriaei CBS 260.36</name>
    <dbReference type="NCBI Taxonomy" id="1168546"/>
    <lineage>
        <taxon>Eukaryota</taxon>
        <taxon>Fungi</taxon>
        <taxon>Dikarya</taxon>
        <taxon>Ascomycota</taxon>
        <taxon>Pezizomycotina</taxon>
        <taxon>Dothideomycetes</taxon>
        <taxon>Dothideomycetidae</taxon>
        <taxon>Myriangiales</taxon>
        <taxon>Myriangiaceae</taxon>
        <taxon>Myriangium</taxon>
    </lineage>
</organism>
<dbReference type="PROSITE" id="PS51212">
    <property type="entry name" value="WSC"/>
    <property type="match status" value="2"/>
</dbReference>
<name>A0A9P4IW77_9PEZI</name>
<evidence type="ECO:0000256" key="2">
    <source>
        <dbReference type="SAM" id="SignalP"/>
    </source>
</evidence>
<protein>
    <submittedName>
        <fullName evidence="4">WSC-domain-containing protein</fullName>
    </submittedName>
</protein>
<evidence type="ECO:0000256" key="1">
    <source>
        <dbReference type="ARBA" id="ARBA00022737"/>
    </source>
</evidence>
<feature type="signal peptide" evidence="2">
    <location>
        <begin position="1"/>
        <end position="22"/>
    </location>
</feature>
<accession>A0A9P4IW77</accession>
<dbReference type="InterPro" id="IPR051589">
    <property type="entry name" value="Sialate-O-sulfotransferase"/>
</dbReference>
<dbReference type="Proteomes" id="UP000799439">
    <property type="component" value="Unassembled WGS sequence"/>
</dbReference>
<feature type="domain" description="WSC" evidence="3">
    <location>
        <begin position="200"/>
        <end position="300"/>
    </location>
</feature>
<dbReference type="SMART" id="SM00321">
    <property type="entry name" value="WSC"/>
    <property type="match status" value="2"/>
</dbReference>
<keyword evidence="2" id="KW-0732">Signal</keyword>
<dbReference type="OrthoDB" id="2019572at2759"/>
<dbReference type="EMBL" id="ML996088">
    <property type="protein sequence ID" value="KAF2151072.1"/>
    <property type="molecule type" value="Genomic_DNA"/>
</dbReference>
<sequence>MRLSIWSHILVVAGVSIRGSMAVTCPADNNTIYYTPNGDGYVIECYNDRAGGDIGSFDDANIEDGSACYLKGVVGPGQYNGGVWGARLVSGAPLPSGVSFLGCVPESPTRALPFQAYSNGANTPWNCAQACSASGYKYSGTEYSSECWCGSAKPSGTASSGDCSMACSGNAGLMCGGPNRLSLAADSALQDATVVTSYSSWTLASCYVDNPGSRTLPTGVSTPDGFSGLTTEKCLDSCAAAGFTYCGTEYSGECFGSNTAPDQSLALAGDPVQQGCDYPCNGNKGEVCGGASRILIYVNSPAQRIRRI</sequence>
<feature type="domain" description="WSC" evidence="3">
    <location>
        <begin position="97"/>
        <end position="187"/>
    </location>
</feature>
<dbReference type="PANTHER" id="PTHR45964:SF5">
    <property type="entry name" value="WSCD FAMILY MEMBER CG9164"/>
    <property type="match status" value="1"/>
</dbReference>
<comment type="caution">
    <text evidence="4">The sequence shown here is derived from an EMBL/GenBank/DDBJ whole genome shotgun (WGS) entry which is preliminary data.</text>
</comment>
<dbReference type="PANTHER" id="PTHR45964">
    <property type="entry name" value="WSCD FAMILY MEMBER CG9164"/>
    <property type="match status" value="1"/>
</dbReference>
<proteinExistence type="predicted"/>
<dbReference type="InterPro" id="IPR002889">
    <property type="entry name" value="WSC_carb-bd"/>
</dbReference>
<gene>
    <name evidence="4" type="ORF">K461DRAFT_314000</name>
</gene>
<evidence type="ECO:0000313" key="5">
    <source>
        <dbReference type="Proteomes" id="UP000799439"/>
    </source>
</evidence>
<evidence type="ECO:0000313" key="4">
    <source>
        <dbReference type="EMBL" id="KAF2151072.1"/>
    </source>
</evidence>
<dbReference type="Pfam" id="PF01822">
    <property type="entry name" value="WSC"/>
    <property type="match status" value="2"/>
</dbReference>
<evidence type="ECO:0000259" key="3">
    <source>
        <dbReference type="PROSITE" id="PS51212"/>
    </source>
</evidence>
<feature type="chain" id="PRO_5040114130" evidence="2">
    <location>
        <begin position="23"/>
        <end position="308"/>
    </location>
</feature>
<dbReference type="AlphaFoldDB" id="A0A9P4IW77"/>
<reference evidence="4" key="1">
    <citation type="journal article" date="2020" name="Stud. Mycol.">
        <title>101 Dothideomycetes genomes: a test case for predicting lifestyles and emergence of pathogens.</title>
        <authorList>
            <person name="Haridas S."/>
            <person name="Albert R."/>
            <person name="Binder M."/>
            <person name="Bloem J."/>
            <person name="Labutti K."/>
            <person name="Salamov A."/>
            <person name="Andreopoulos B."/>
            <person name="Baker S."/>
            <person name="Barry K."/>
            <person name="Bills G."/>
            <person name="Bluhm B."/>
            <person name="Cannon C."/>
            <person name="Castanera R."/>
            <person name="Culley D."/>
            <person name="Daum C."/>
            <person name="Ezra D."/>
            <person name="Gonzalez J."/>
            <person name="Henrissat B."/>
            <person name="Kuo A."/>
            <person name="Liang C."/>
            <person name="Lipzen A."/>
            <person name="Lutzoni F."/>
            <person name="Magnuson J."/>
            <person name="Mondo S."/>
            <person name="Nolan M."/>
            <person name="Ohm R."/>
            <person name="Pangilinan J."/>
            <person name="Park H.-J."/>
            <person name="Ramirez L."/>
            <person name="Alfaro M."/>
            <person name="Sun H."/>
            <person name="Tritt A."/>
            <person name="Yoshinaga Y."/>
            <person name="Zwiers L.-H."/>
            <person name="Turgeon B."/>
            <person name="Goodwin S."/>
            <person name="Spatafora J."/>
            <person name="Crous P."/>
            <person name="Grigoriev I."/>
        </authorList>
    </citation>
    <scope>NUCLEOTIDE SEQUENCE</scope>
    <source>
        <strain evidence="4">CBS 260.36</strain>
    </source>
</reference>